<dbReference type="InterPro" id="IPR017452">
    <property type="entry name" value="GPCR_Rhodpsn_7TM"/>
</dbReference>
<name>A0A553P207_TIGCA</name>
<dbReference type="CDD" id="cd14978">
    <property type="entry name" value="7tmA_FMRFamide_R-like"/>
    <property type="match status" value="1"/>
</dbReference>
<keyword evidence="11" id="KW-1185">Reference proteome</keyword>
<evidence type="ECO:0000256" key="7">
    <source>
        <dbReference type="SAM" id="MobiDB-lite"/>
    </source>
</evidence>
<accession>A0A553P207</accession>
<comment type="similarity">
    <text evidence="2 6">Belongs to the G-protein coupled receptor 1 family.</text>
</comment>
<dbReference type="GO" id="GO:0004930">
    <property type="term" value="F:G protein-coupled receptor activity"/>
    <property type="evidence" value="ECO:0007669"/>
    <property type="project" value="UniProtKB-KW"/>
</dbReference>
<organism evidence="10 11">
    <name type="scientific">Tigriopus californicus</name>
    <name type="common">Marine copepod</name>
    <dbReference type="NCBI Taxonomy" id="6832"/>
    <lineage>
        <taxon>Eukaryota</taxon>
        <taxon>Metazoa</taxon>
        <taxon>Ecdysozoa</taxon>
        <taxon>Arthropoda</taxon>
        <taxon>Crustacea</taxon>
        <taxon>Multicrustacea</taxon>
        <taxon>Hexanauplia</taxon>
        <taxon>Copepoda</taxon>
        <taxon>Harpacticoida</taxon>
        <taxon>Harpacticidae</taxon>
        <taxon>Tigriopus</taxon>
    </lineage>
</organism>
<keyword evidence="5 8" id="KW-0472">Membrane</keyword>
<evidence type="ECO:0000256" key="1">
    <source>
        <dbReference type="ARBA" id="ARBA00004370"/>
    </source>
</evidence>
<feature type="transmembrane region" description="Helical" evidence="8">
    <location>
        <begin position="213"/>
        <end position="234"/>
    </location>
</feature>
<evidence type="ECO:0000259" key="9">
    <source>
        <dbReference type="PROSITE" id="PS50262"/>
    </source>
</evidence>
<dbReference type="EMBL" id="VCGU01000008">
    <property type="protein sequence ID" value="TRY71721.1"/>
    <property type="molecule type" value="Genomic_DNA"/>
</dbReference>
<feature type="domain" description="G-protein coupled receptors family 1 profile" evidence="9">
    <location>
        <begin position="68"/>
        <end position="275"/>
    </location>
</feature>
<evidence type="ECO:0000256" key="5">
    <source>
        <dbReference type="ARBA" id="ARBA00023136"/>
    </source>
</evidence>
<dbReference type="Proteomes" id="UP000318571">
    <property type="component" value="Chromosome 7"/>
</dbReference>
<evidence type="ECO:0000256" key="2">
    <source>
        <dbReference type="ARBA" id="ARBA00010663"/>
    </source>
</evidence>
<dbReference type="Gene3D" id="1.20.1070.10">
    <property type="entry name" value="Rhodopsin 7-helix transmembrane proteins"/>
    <property type="match status" value="1"/>
</dbReference>
<dbReference type="PROSITE" id="PS50262">
    <property type="entry name" value="G_PROTEIN_RECEP_F1_2"/>
    <property type="match status" value="1"/>
</dbReference>
<dbReference type="GO" id="GO:0016020">
    <property type="term" value="C:membrane"/>
    <property type="evidence" value="ECO:0007669"/>
    <property type="project" value="UniProtKB-SubCell"/>
</dbReference>
<dbReference type="PRINTS" id="PR00237">
    <property type="entry name" value="GPCRRHODOPSN"/>
</dbReference>
<evidence type="ECO:0000256" key="4">
    <source>
        <dbReference type="ARBA" id="ARBA00022989"/>
    </source>
</evidence>
<feature type="non-terminal residue" evidence="10">
    <location>
        <position position="355"/>
    </location>
</feature>
<evidence type="ECO:0000313" key="11">
    <source>
        <dbReference type="Proteomes" id="UP000318571"/>
    </source>
</evidence>
<keyword evidence="6" id="KW-0807">Transducer</keyword>
<evidence type="ECO:0000256" key="6">
    <source>
        <dbReference type="RuleBase" id="RU000688"/>
    </source>
</evidence>
<feature type="transmembrane region" description="Helical" evidence="8">
    <location>
        <begin position="171"/>
        <end position="193"/>
    </location>
</feature>
<dbReference type="Pfam" id="PF00001">
    <property type="entry name" value="7tm_1"/>
    <property type="match status" value="1"/>
</dbReference>
<sequence length="355" mass="40970">MNFTTGSPVFAKTSIDLESPYFVTPHPDEALAACTNMVLRQDLKTLLNWQWWINGVFTSVVLTFGFTGNFVSIFVLLQPKMRNSFNQLLIALCICDTFFIFCNILKVGSAFGHKVPKYLSILDKLLDVLAQVSMCSSVLMIVAFTFERHFAICSPHQYRIHICTTPPWKHLSYYVVPVTLLSFFFNIPMFMNLDPSWMLNPTYVKINLWLRVLHPLTTTGVAPIAILIFLNIRICKGIILLHQRRTNRNIKEIRMTYIAIAIVTLFIIFNLPRIVAGAHEVFHTQLIIRCIQNNIQYIPDLMFFQSDTEVFCERILKCRPKMVESNGVPRDDEDDEDADEHEERPASAKEENRRV</sequence>
<feature type="transmembrane region" description="Helical" evidence="8">
    <location>
        <begin position="128"/>
        <end position="150"/>
    </location>
</feature>
<comment type="subcellular location">
    <subcellularLocation>
        <location evidence="1">Membrane</location>
    </subcellularLocation>
</comment>
<feature type="compositionally biased region" description="Basic and acidic residues" evidence="7">
    <location>
        <begin position="341"/>
        <end position="355"/>
    </location>
</feature>
<dbReference type="InterPro" id="IPR000276">
    <property type="entry name" value="GPCR_Rhodpsn"/>
</dbReference>
<proteinExistence type="inferred from homology"/>
<feature type="transmembrane region" description="Helical" evidence="8">
    <location>
        <begin position="88"/>
        <end position="108"/>
    </location>
</feature>
<keyword evidence="6" id="KW-0297">G-protein coupled receptor</keyword>
<protein>
    <recommendedName>
        <fullName evidence="9">G-protein coupled receptors family 1 profile domain-containing protein</fullName>
    </recommendedName>
</protein>
<dbReference type="STRING" id="6832.A0A553P207"/>
<feature type="transmembrane region" description="Helical" evidence="8">
    <location>
        <begin position="51"/>
        <end position="76"/>
    </location>
</feature>
<evidence type="ECO:0000313" key="10">
    <source>
        <dbReference type="EMBL" id="TRY71721.1"/>
    </source>
</evidence>
<dbReference type="AlphaFoldDB" id="A0A553P207"/>
<comment type="caution">
    <text evidence="10">The sequence shown here is derived from an EMBL/GenBank/DDBJ whole genome shotgun (WGS) entry which is preliminary data.</text>
</comment>
<dbReference type="PROSITE" id="PS00237">
    <property type="entry name" value="G_PROTEIN_RECEP_F1_1"/>
    <property type="match status" value="1"/>
</dbReference>
<keyword evidence="3 6" id="KW-0812">Transmembrane</keyword>
<feature type="compositionally biased region" description="Acidic residues" evidence="7">
    <location>
        <begin position="331"/>
        <end position="340"/>
    </location>
</feature>
<evidence type="ECO:0000256" key="3">
    <source>
        <dbReference type="ARBA" id="ARBA00022692"/>
    </source>
</evidence>
<dbReference type="PANTHER" id="PTHR46641">
    <property type="entry name" value="FMRFAMIDE RECEPTOR-RELATED"/>
    <property type="match status" value="1"/>
</dbReference>
<keyword evidence="6" id="KW-0675">Receptor</keyword>
<evidence type="ECO:0000256" key="8">
    <source>
        <dbReference type="SAM" id="Phobius"/>
    </source>
</evidence>
<dbReference type="InterPro" id="IPR052954">
    <property type="entry name" value="GPCR-Ligand_Int"/>
</dbReference>
<dbReference type="PANTHER" id="PTHR46641:SF2">
    <property type="entry name" value="FMRFAMIDE RECEPTOR"/>
    <property type="match status" value="1"/>
</dbReference>
<keyword evidence="4 8" id="KW-1133">Transmembrane helix</keyword>
<feature type="region of interest" description="Disordered" evidence="7">
    <location>
        <begin position="324"/>
        <end position="355"/>
    </location>
</feature>
<dbReference type="SUPFAM" id="SSF81321">
    <property type="entry name" value="Family A G protein-coupled receptor-like"/>
    <property type="match status" value="1"/>
</dbReference>
<gene>
    <name evidence="10" type="ORF">TCAL_00285</name>
</gene>
<feature type="transmembrane region" description="Helical" evidence="8">
    <location>
        <begin position="255"/>
        <end position="275"/>
    </location>
</feature>
<reference evidence="10 11" key="1">
    <citation type="journal article" date="2018" name="Nat. Ecol. Evol.">
        <title>Genomic signatures of mitonuclear coevolution across populations of Tigriopus californicus.</title>
        <authorList>
            <person name="Barreto F.S."/>
            <person name="Watson E.T."/>
            <person name="Lima T.G."/>
            <person name="Willett C.S."/>
            <person name="Edmands S."/>
            <person name="Li W."/>
            <person name="Burton R.S."/>
        </authorList>
    </citation>
    <scope>NUCLEOTIDE SEQUENCE [LARGE SCALE GENOMIC DNA]</scope>
    <source>
        <strain evidence="10 11">San Diego</strain>
    </source>
</reference>